<dbReference type="PANTHER" id="PTHR10127:SF880">
    <property type="entry name" value="ZINC METALLOPROTEINASE NAS-5"/>
    <property type="match status" value="1"/>
</dbReference>
<protein>
    <recommendedName>
        <fullName evidence="3">Metalloendopeptidase</fullName>
        <ecNumber evidence="3">3.4.24.-</ecNumber>
    </recommendedName>
</protein>
<dbReference type="PANTHER" id="PTHR10127">
    <property type="entry name" value="DISCOIDIN, CUB, EGF, LAMININ , AND ZINC METALLOPROTEASE DOMAIN CONTAINING"/>
    <property type="match status" value="1"/>
</dbReference>
<evidence type="ECO:0000259" key="4">
    <source>
        <dbReference type="PROSITE" id="PS51864"/>
    </source>
</evidence>
<evidence type="ECO:0000313" key="5">
    <source>
        <dbReference type="Proteomes" id="UP000887569"/>
    </source>
</evidence>
<evidence type="ECO:0000256" key="3">
    <source>
        <dbReference type="RuleBase" id="RU361183"/>
    </source>
</evidence>
<dbReference type="WBParaSite" id="PgR113_g010_t01">
    <property type="protein sequence ID" value="PgR113_g010_t01"/>
    <property type="gene ID" value="PgR113_g010"/>
</dbReference>
<keyword evidence="1" id="KW-1015">Disulfide bond</keyword>
<dbReference type="EC" id="3.4.24.-" evidence="3"/>
<comment type="cofactor">
    <cofactor evidence="2 3">
        <name>Zn(2+)</name>
        <dbReference type="ChEBI" id="CHEBI:29105"/>
    </cofactor>
    <text evidence="2 3">Binds 1 zinc ion per subunit.</text>
</comment>
<evidence type="ECO:0000256" key="2">
    <source>
        <dbReference type="PROSITE-ProRule" id="PRU01211"/>
    </source>
</evidence>
<keyword evidence="2 3" id="KW-0862">Zinc</keyword>
<dbReference type="Proteomes" id="UP000887569">
    <property type="component" value="Unplaced"/>
</dbReference>
<dbReference type="InterPro" id="IPR034035">
    <property type="entry name" value="Astacin-like_dom"/>
</dbReference>
<keyword evidence="2 3" id="KW-0482">Metalloprotease</keyword>
<keyword evidence="2 3" id="KW-0645">Protease</keyword>
<feature type="binding site" evidence="2">
    <location>
        <position position="164"/>
    </location>
    <ligand>
        <name>Zn(2+)</name>
        <dbReference type="ChEBI" id="CHEBI:29105"/>
        <note>catalytic</note>
    </ligand>
</feature>
<evidence type="ECO:0000313" key="6">
    <source>
        <dbReference type="WBParaSite" id="PgR113_g010_t01"/>
    </source>
</evidence>
<feature type="binding site" evidence="2">
    <location>
        <position position="154"/>
    </location>
    <ligand>
        <name>Zn(2+)</name>
        <dbReference type="ChEBI" id="CHEBI:29105"/>
        <note>catalytic</note>
    </ligand>
</feature>
<dbReference type="AlphaFoldDB" id="A0A915CBB3"/>
<dbReference type="GO" id="GO:0008270">
    <property type="term" value="F:zinc ion binding"/>
    <property type="evidence" value="ECO:0007669"/>
    <property type="project" value="UniProtKB-UniRule"/>
</dbReference>
<keyword evidence="5" id="KW-1185">Reference proteome</keyword>
<dbReference type="SUPFAM" id="SSF55486">
    <property type="entry name" value="Metalloproteases ('zincins'), catalytic domain"/>
    <property type="match status" value="1"/>
</dbReference>
<dbReference type="CDD" id="cd04280">
    <property type="entry name" value="ZnMc_astacin_like"/>
    <property type="match status" value="1"/>
</dbReference>
<dbReference type="Pfam" id="PF01400">
    <property type="entry name" value="Astacin"/>
    <property type="match status" value="1"/>
</dbReference>
<keyword evidence="2 3" id="KW-0378">Hydrolase</keyword>
<feature type="active site" evidence="2">
    <location>
        <position position="155"/>
    </location>
</feature>
<dbReference type="InterPro" id="IPR024079">
    <property type="entry name" value="MetalloPept_cat_dom_sf"/>
</dbReference>
<dbReference type="SMART" id="SM00235">
    <property type="entry name" value="ZnMc"/>
    <property type="match status" value="1"/>
</dbReference>
<dbReference type="GO" id="GO:0006508">
    <property type="term" value="P:proteolysis"/>
    <property type="evidence" value="ECO:0007669"/>
    <property type="project" value="UniProtKB-KW"/>
</dbReference>
<reference evidence="6" key="1">
    <citation type="submission" date="2022-11" db="UniProtKB">
        <authorList>
            <consortium name="WormBaseParasite"/>
        </authorList>
    </citation>
    <scope>IDENTIFICATION</scope>
</reference>
<organism evidence="5 6">
    <name type="scientific">Parascaris univalens</name>
    <name type="common">Nematode worm</name>
    <dbReference type="NCBI Taxonomy" id="6257"/>
    <lineage>
        <taxon>Eukaryota</taxon>
        <taxon>Metazoa</taxon>
        <taxon>Ecdysozoa</taxon>
        <taxon>Nematoda</taxon>
        <taxon>Chromadorea</taxon>
        <taxon>Rhabditida</taxon>
        <taxon>Spirurina</taxon>
        <taxon>Ascaridomorpha</taxon>
        <taxon>Ascaridoidea</taxon>
        <taxon>Ascarididae</taxon>
        <taxon>Parascaris</taxon>
    </lineage>
</organism>
<feature type="chain" id="PRO_5038159373" description="Metalloendopeptidase" evidence="3">
    <location>
        <begin position="20"/>
        <end position="329"/>
    </location>
</feature>
<evidence type="ECO:0000256" key="1">
    <source>
        <dbReference type="ARBA" id="ARBA00023157"/>
    </source>
</evidence>
<sequence length="329" mass="38067">MRIAHTQLSLLFVLRSAFAKRGQRIDFENQDGGDIKQPKSDDDNVWLMMNALPQHSPFRWERLTVSENFYKIPYIVSGQYDPEELAIINAAMNRIERNTCIRFKKRNNDDDFLDFQNKIGHGCYTTVGRLHGRNVVMLEANNMVTCIEYDIVIHELMHVIGLWHEHMRHDRGNYVRVRYDNIEPRFHPQFDMVPESESETFGIRYNYRSVMHYGKNAFSKTRRMVTIETLDPQYQDVIGKATDAAPSDYYRICAIYECEECLGVPFNLDVLTATTIAHLPTSSTLTISTPSSKPPTTYGPITFQPNPSHRDFDIFESLISVLKSLWAGV</sequence>
<dbReference type="Gene3D" id="3.40.390.10">
    <property type="entry name" value="Collagenase (Catalytic Domain)"/>
    <property type="match status" value="1"/>
</dbReference>
<dbReference type="InterPro" id="IPR006026">
    <property type="entry name" value="Peptidase_Metallo"/>
</dbReference>
<feature type="binding site" evidence="2">
    <location>
        <position position="158"/>
    </location>
    <ligand>
        <name>Zn(2+)</name>
        <dbReference type="ChEBI" id="CHEBI:29105"/>
        <note>catalytic</note>
    </ligand>
</feature>
<dbReference type="InterPro" id="IPR001506">
    <property type="entry name" value="Peptidase_M12A"/>
</dbReference>
<accession>A0A915CBB3</accession>
<dbReference type="PRINTS" id="PR00480">
    <property type="entry name" value="ASTACIN"/>
</dbReference>
<keyword evidence="3" id="KW-0732">Signal</keyword>
<keyword evidence="2 3" id="KW-0479">Metal-binding</keyword>
<comment type="caution">
    <text evidence="2">Lacks conserved residue(s) required for the propagation of feature annotation.</text>
</comment>
<name>A0A915CBB3_PARUN</name>
<dbReference type="GO" id="GO:0004222">
    <property type="term" value="F:metalloendopeptidase activity"/>
    <property type="evidence" value="ECO:0007669"/>
    <property type="project" value="UniProtKB-UniRule"/>
</dbReference>
<dbReference type="PROSITE" id="PS51864">
    <property type="entry name" value="ASTACIN"/>
    <property type="match status" value="1"/>
</dbReference>
<feature type="domain" description="Peptidase M12A" evidence="4">
    <location>
        <begin position="50"/>
        <end position="259"/>
    </location>
</feature>
<proteinExistence type="predicted"/>
<feature type="signal peptide" evidence="3">
    <location>
        <begin position="1"/>
        <end position="19"/>
    </location>
</feature>